<sequence length="249" mass="27373">MIKNTLGNLTKLFFVFSLAFSLLLVESSIIASAEEETSNTECSLNNKANVTLNGFLDRTKESKVVVSQNGNKVVEITDPEVLKRLETSVPAPNGKKLVGVSIAYTQTQELSLSNDRSVVTPQLGTGYYLKNITTSEACGIEIIRQSTFKGPSTATMSVKQGVSATWSSNTNISAETVSATLGFNVTKSYEVTDTYQIRVPAGKTYTIIARPYYKVYNFDVWYDPLIGWDSKVGYGYAAKPVGVCFYYYE</sequence>
<dbReference type="Proteomes" id="UP000029267">
    <property type="component" value="Unassembled WGS sequence"/>
</dbReference>
<evidence type="ECO:0000256" key="1">
    <source>
        <dbReference type="SAM" id="SignalP"/>
    </source>
</evidence>
<keyword evidence="1" id="KW-0732">Signal</keyword>
<organism evidence="2 3">
    <name type="scientific">Geobacillus icigianus</name>
    <dbReference type="NCBI Taxonomy" id="1430331"/>
    <lineage>
        <taxon>Bacteria</taxon>
        <taxon>Bacillati</taxon>
        <taxon>Bacillota</taxon>
        <taxon>Bacilli</taxon>
        <taxon>Bacillales</taxon>
        <taxon>Anoxybacillaceae</taxon>
        <taxon>Geobacillus</taxon>
    </lineage>
</organism>
<name>A0ABU6BBS8_9BACL</name>
<gene>
    <name evidence="2" type="ORF">EP10_000201</name>
</gene>
<comment type="caution">
    <text evidence="2">The sequence shown here is derived from an EMBL/GenBank/DDBJ whole genome shotgun (WGS) entry which is preliminary data.</text>
</comment>
<accession>A0ABU6BBS8</accession>
<proteinExistence type="predicted"/>
<dbReference type="RefSeq" id="WP_033017698.1">
    <property type="nucleotide sequence ID" value="NZ_JPYA02000001.1"/>
</dbReference>
<evidence type="ECO:0000313" key="2">
    <source>
        <dbReference type="EMBL" id="MEB3749362.1"/>
    </source>
</evidence>
<reference evidence="2 3" key="1">
    <citation type="journal article" date="2014" name="Genome Announc.">
        <title>Draft Genome Sequence of Geobacillus icigianus Strain G1w1T Isolated from Hot Springs in the Valley of Geysers, Kamchatka (Russian Federation).</title>
        <authorList>
            <person name="Bryanskaya A.V."/>
            <person name="Rozanov A.S."/>
            <person name="Logacheva M.D."/>
            <person name="Kotenko A.V."/>
            <person name="Peltek S.E."/>
        </authorList>
    </citation>
    <scope>NUCLEOTIDE SEQUENCE [LARGE SCALE GENOMIC DNA]</scope>
    <source>
        <strain evidence="2 3">G1w1</strain>
    </source>
</reference>
<dbReference type="EMBL" id="JPYA02000001">
    <property type="protein sequence ID" value="MEB3749362.1"/>
    <property type="molecule type" value="Genomic_DNA"/>
</dbReference>
<feature type="signal peptide" evidence="1">
    <location>
        <begin position="1"/>
        <end position="33"/>
    </location>
</feature>
<keyword evidence="3" id="KW-1185">Reference proteome</keyword>
<feature type="chain" id="PRO_5045451641" evidence="1">
    <location>
        <begin position="34"/>
        <end position="249"/>
    </location>
</feature>
<evidence type="ECO:0000313" key="3">
    <source>
        <dbReference type="Proteomes" id="UP000029267"/>
    </source>
</evidence>
<protein>
    <submittedName>
        <fullName evidence="2">Uncharacterized protein</fullName>
    </submittedName>
</protein>